<dbReference type="GO" id="GO:0005507">
    <property type="term" value="F:copper ion binding"/>
    <property type="evidence" value="ECO:0007669"/>
    <property type="project" value="TreeGrafter"/>
</dbReference>
<dbReference type="Gene3D" id="3.60.140.10">
    <property type="entry name" value="CNF1/YfiH-like putative cysteine hydrolases"/>
    <property type="match status" value="1"/>
</dbReference>
<evidence type="ECO:0000256" key="9">
    <source>
        <dbReference type="ARBA" id="ARBA00049893"/>
    </source>
</evidence>
<comment type="catalytic activity">
    <reaction evidence="7">
        <text>adenosine + H2O + H(+) = inosine + NH4(+)</text>
        <dbReference type="Rhea" id="RHEA:24408"/>
        <dbReference type="ChEBI" id="CHEBI:15377"/>
        <dbReference type="ChEBI" id="CHEBI:15378"/>
        <dbReference type="ChEBI" id="CHEBI:16335"/>
        <dbReference type="ChEBI" id="CHEBI:17596"/>
        <dbReference type="ChEBI" id="CHEBI:28938"/>
        <dbReference type="EC" id="3.5.4.4"/>
    </reaction>
    <physiologicalReaction direction="left-to-right" evidence="7">
        <dbReference type="Rhea" id="RHEA:24409"/>
    </physiologicalReaction>
</comment>
<organism evidence="11 12">
    <name type="scientific">Alloalcanivorax marinus</name>
    <dbReference type="NCBI Taxonomy" id="1177169"/>
    <lineage>
        <taxon>Bacteria</taxon>
        <taxon>Pseudomonadati</taxon>
        <taxon>Pseudomonadota</taxon>
        <taxon>Gammaproteobacteria</taxon>
        <taxon>Oceanospirillales</taxon>
        <taxon>Alcanivoracaceae</taxon>
        <taxon>Alloalcanivorax</taxon>
    </lineage>
</organism>
<proteinExistence type="inferred from homology"/>
<accession>A0A9Q3UNX3</accession>
<name>A0A9Q3UNX3_9GAMM</name>
<keyword evidence="12" id="KW-1185">Reference proteome</keyword>
<comment type="catalytic activity">
    <reaction evidence="8">
        <text>adenosine + phosphate = alpha-D-ribose 1-phosphate + adenine</text>
        <dbReference type="Rhea" id="RHEA:27642"/>
        <dbReference type="ChEBI" id="CHEBI:16335"/>
        <dbReference type="ChEBI" id="CHEBI:16708"/>
        <dbReference type="ChEBI" id="CHEBI:43474"/>
        <dbReference type="ChEBI" id="CHEBI:57720"/>
        <dbReference type="EC" id="2.4.2.1"/>
    </reaction>
    <physiologicalReaction direction="left-to-right" evidence="8">
        <dbReference type="Rhea" id="RHEA:27643"/>
    </physiologicalReaction>
</comment>
<evidence type="ECO:0000313" key="11">
    <source>
        <dbReference type="EMBL" id="MCC4308842.1"/>
    </source>
</evidence>
<comment type="catalytic activity">
    <reaction evidence="1">
        <text>inosine + phosphate = alpha-D-ribose 1-phosphate + hypoxanthine</text>
        <dbReference type="Rhea" id="RHEA:27646"/>
        <dbReference type="ChEBI" id="CHEBI:17368"/>
        <dbReference type="ChEBI" id="CHEBI:17596"/>
        <dbReference type="ChEBI" id="CHEBI:43474"/>
        <dbReference type="ChEBI" id="CHEBI:57720"/>
        <dbReference type="EC" id="2.4.2.1"/>
    </reaction>
    <physiologicalReaction direction="left-to-right" evidence="1">
        <dbReference type="Rhea" id="RHEA:27647"/>
    </physiologicalReaction>
</comment>
<dbReference type="PANTHER" id="PTHR30616:SF2">
    <property type="entry name" value="PURINE NUCLEOSIDE PHOSPHORYLASE LACC1"/>
    <property type="match status" value="1"/>
</dbReference>
<comment type="catalytic activity">
    <reaction evidence="9">
        <text>S-methyl-5'-thioadenosine + phosphate = 5-(methylsulfanyl)-alpha-D-ribose 1-phosphate + adenine</text>
        <dbReference type="Rhea" id="RHEA:11852"/>
        <dbReference type="ChEBI" id="CHEBI:16708"/>
        <dbReference type="ChEBI" id="CHEBI:17509"/>
        <dbReference type="ChEBI" id="CHEBI:43474"/>
        <dbReference type="ChEBI" id="CHEBI:58533"/>
        <dbReference type="EC" id="2.4.2.28"/>
    </reaction>
    <physiologicalReaction direction="left-to-right" evidence="9">
        <dbReference type="Rhea" id="RHEA:11853"/>
    </physiologicalReaction>
</comment>
<dbReference type="GO" id="GO:0016787">
    <property type="term" value="F:hydrolase activity"/>
    <property type="evidence" value="ECO:0007669"/>
    <property type="project" value="UniProtKB-KW"/>
</dbReference>
<evidence type="ECO:0000256" key="3">
    <source>
        <dbReference type="ARBA" id="ARBA00022679"/>
    </source>
</evidence>
<dbReference type="EMBL" id="JAJGNA010000009">
    <property type="protein sequence ID" value="MCC4308842.1"/>
    <property type="molecule type" value="Genomic_DNA"/>
</dbReference>
<keyword evidence="6" id="KW-0862">Zinc</keyword>
<evidence type="ECO:0000256" key="1">
    <source>
        <dbReference type="ARBA" id="ARBA00000553"/>
    </source>
</evidence>
<keyword evidence="5" id="KW-0378">Hydrolase</keyword>
<keyword evidence="3" id="KW-0808">Transferase</keyword>
<evidence type="ECO:0000256" key="7">
    <source>
        <dbReference type="ARBA" id="ARBA00047989"/>
    </source>
</evidence>
<keyword evidence="4" id="KW-0479">Metal-binding</keyword>
<gene>
    <name evidence="11" type="primary">pgeF</name>
    <name evidence="11" type="ORF">LL252_09705</name>
</gene>
<dbReference type="PANTHER" id="PTHR30616">
    <property type="entry name" value="UNCHARACTERIZED PROTEIN YFIH"/>
    <property type="match status" value="1"/>
</dbReference>
<dbReference type="InterPro" id="IPR038371">
    <property type="entry name" value="Cu_polyphenol_OxRdtase_sf"/>
</dbReference>
<dbReference type="InterPro" id="IPR003730">
    <property type="entry name" value="Cu_polyphenol_OxRdtase"/>
</dbReference>
<evidence type="ECO:0000313" key="12">
    <source>
        <dbReference type="Proteomes" id="UP001108027"/>
    </source>
</evidence>
<dbReference type="GO" id="GO:0017061">
    <property type="term" value="F:S-methyl-5-thioadenosine phosphorylase activity"/>
    <property type="evidence" value="ECO:0007669"/>
    <property type="project" value="UniProtKB-EC"/>
</dbReference>
<dbReference type="Proteomes" id="UP001108027">
    <property type="component" value="Unassembled WGS sequence"/>
</dbReference>
<dbReference type="InterPro" id="IPR011324">
    <property type="entry name" value="Cytotoxic_necrot_fac-like_cat"/>
</dbReference>
<dbReference type="CDD" id="cd16833">
    <property type="entry name" value="YfiH"/>
    <property type="match status" value="1"/>
</dbReference>
<protein>
    <recommendedName>
        <fullName evidence="10">Purine nucleoside phosphorylase</fullName>
    </recommendedName>
</protein>
<evidence type="ECO:0000256" key="6">
    <source>
        <dbReference type="ARBA" id="ARBA00022833"/>
    </source>
</evidence>
<comment type="similarity">
    <text evidence="2 10">Belongs to the purine nucleoside phosphorylase YfiH/LACC1 family.</text>
</comment>
<evidence type="ECO:0000256" key="10">
    <source>
        <dbReference type="RuleBase" id="RU361274"/>
    </source>
</evidence>
<dbReference type="Pfam" id="PF02578">
    <property type="entry name" value="Cu-oxidase_4"/>
    <property type="match status" value="1"/>
</dbReference>
<sequence>MTLPDISQWLHPEWRPHPRVRTLVTTRLGRHSPPPWHGFNLGMNCGDEAARVEQARRHVHKLLGTDHPPAWLNQVHGDRLIAAGDPDNRADGVWTGHSGWPCAVLTADCLPVLLARADGSAVAAVHAGWRGLHAGILGRAVRTLAPDGEPLAAWLGPAISARAYQVGEDVHRAFLNLGPEYGGAFRRDSQPGHWRFSLTHAATLALNAAGVQDVAGGDHCTASDLRHFYSYRAEGQTGRFASLIWLAPA</sequence>
<dbReference type="SUPFAM" id="SSF64438">
    <property type="entry name" value="CNF1/YfiH-like putative cysteine hydrolases"/>
    <property type="match status" value="1"/>
</dbReference>
<evidence type="ECO:0000256" key="8">
    <source>
        <dbReference type="ARBA" id="ARBA00048968"/>
    </source>
</evidence>
<comment type="caution">
    <text evidence="11">The sequence shown here is derived from an EMBL/GenBank/DDBJ whole genome shotgun (WGS) entry which is preliminary data.</text>
</comment>
<dbReference type="RefSeq" id="WP_204428901.1">
    <property type="nucleotide sequence ID" value="NZ_JADDOL010000010.1"/>
</dbReference>
<evidence type="ECO:0000256" key="5">
    <source>
        <dbReference type="ARBA" id="ARBA00022801"/>
    </source>
</evidence>
<evidence type="ECO:0000256" key="4">
    <source>
        <dbReference type="ARBA" id="ARBA00022723"/>
    </source>
</evidence>
<reference evidence="11" key="1">
    <citation type="submission" date="2021-10" db="EMBL/GenBank/DDBJ databases">
        <title>The diversity and Nitrogen Metabolism of Culturable Nitrate-Utilizing Bacteria Within the Oxygen Minimum Zone of the Changjiang (Yangtze River)Estuary.</title>
        <authorList>
            <person name="Zhang D."/>
            <person name="Zheng J."/>
            <person name="Liu S."/>
            <person name="He W."/>
        </authorList>
    </citation>
    <scope>NUCLEOTIDE SEQUENCE</scope>
    <source>
        <strain evidence="11">FXH-223</strain>
    </source>
</reference>
<evidence type="ECO:0000256" key="2">
    <source>
        <dbReference type="ARBA" id="ARBA00007353"/>
    </source>
</evidence>
<dbReference type="AlphaFoldDB" id="A0A9Q3UNX3"/>
<dbReference type="NCBIfam" id="TIGR00726">
    <property type="entry name" value="peptidoglycan editing factor PgeF"/>
    <property type="match status" value="1"/>
</dbReference>